<evidence type="ECO:0000256" key="3">
    <source>
        <dbReference type="ARBA" id="ARBA00023125"/>
    </source>
</evidence>
<dbReference type="GO" id="GO:0003677">
    <property type="term" value="F:DNA binding"/>
    <property type="evidence" value="ECO:0007669"/>
    <property type="project" value="UniProtKB-KW"/>
</dbReference>
<dbReference type="SUPFAM" id="SSF53850">
    <property type="entry name" value="Periplasmic binding protein-like II"/>
    <property type="match status" value="1"/>
</dbReference>
<dbReference type="STRING" id="582667.SAMN05192568_101448"/>
<dbReference type="Proteomes" id="UP000199048">
    <property type="component" value="Unassembled WGS sequence"/>
</dbReference>
<dbReference type="InterPro" id="IPR005119">
    <property type="entry name" value="LysR_subst-bd"/>
</dbReference>
<evidence type="ECO:0000313" key="6">
    <source>
        <dbReference type="EMBL" id="SFL93138.1"/>
    </source>
</evidence>
<name>A0A1I4LPW4_9HYPH</name>
<evidence type="ECO:0000313" key="7">
    <source>
        <dbReference type="Proteomes" id="UP000199048"/>
    </source>
</evidence>
<dbReference type="PROSITE" id="PS50931">
    <property type="entry name" value="HTH_LYSR"/>
    <property type="match status" value="1"/>
</dbReference>
<evidence type="ECO:0000256" key="2">
    <source>
        <dbReference type="ARBA" id="ARBA00023015"/>
    </source>
</evidence>
<dbReference type="GO" id="GO:0003700">
    <property type="term" value="F:DNA-binding transcription factor activity"/>
    <property type="evidence" value="ECO:0007669"/>
    <property type="project" value="InterPro"/>
</dbReference>
<feature type="domain" description="HTH lysR-type" evidence="5">
    <location>
        <begin position="8"/>
        <end position="59"/>
    </location>
</feature>
<comment type="similarity">
    <text evidence="1">Belongs to the LysR transcriptional regulatory family.</text>
</comment>
<gene>
    <name evidence="6" type="ORF">SAMN05192568_101448</name>
</gene>
<keyword evidence="7" id="KW-1185">Reference proteome</keyword>
<sequence>MASLERYRAFIEIIDRGSLTAAARHLDVSLQSISRALSTLEQEFGVELIRRTTRRLQPTPAGLAFHARVKAALAEIELARAEIGRESARVAGTLRIGASVLFAPKHVVPAASAFLARHPQVEIELVLSDAIADLVEDRLDLAIRIGEPGPPHLKMRPLARLRRVVVASPAYLARRGLPQAPEDLADHDCVVRTFGPESDAWPLTIDGTAARVPVRGAFRCNDAASANAAVVAGVGLGLAPLWQIQEDLDQARLNVVLSAFEPPPIPVQAVWPATVGTPVRTRLFVETLALRLASEGGRL</sequence>
<evidence type="ECO:0000259" key="5">
    <source>
        <dbReference type="PROSITE" id="PS50931"/>
    </source>
</evidence>
<dbReference type="CDD" id="cd08422">
    <property type="entry name" value="PBP2_CrgA_like"/>
    <property type="match status" value="1"/>
</dbReference>
<protein>
    <submittedName>
        <fullName evidence="6">Transcriptional regulator, LysR family</fullName>
    </submittedName>
</protein>
<dbReference type="Gene3D" id="1.10.10.10">
    <property type="entry name" value="Winged helix-like DNA-binding domain superfamily/Winged helix DNA-binding domain"/>
    <property type="match status" value="1"/>
</dbReference>
<dbReference type="PANTHER" id="PTHR30537:SF5">
    <property type="entry name" value="HTH-TYPE TRANSCRIPTIONAL ACTIVATOR TTDR-RELATED"/>
    <property type="match status" value="1"/>
</dbReference>
<dbReference type="EMBL" id="FOTK01000014">
    <property type="protein sequence ID" value="SFL93138.1"/>
    <property type="molecule type" value="Genomic_DNA"/>
</dbReference>
<keyword evidence="2" id="KW-0805">Transcription regulation</keyword>
<dbReference type="SUPFAM" id="SSF46785">
    <property type="entry name" value="Winged helix' DNA-binding domain"/>
    <property type="match status" value="1"/>
</dbReference>
<organism evidence="6 7">
    <name type="scientific">Methylobacterium pseudosasicola</name>
    <dbReference type="NCBI Taxonomy" id="582667"/>
    <lineage>
        <taxon>Bacteria</taxon>
        <taxon>Pseudomonadati</taxon>
        <taxon>Pseudomonadota</taxon>
        <taxon>Alphaproteobacteria</taxon>
        <taxon>Hyphomicrobiales</taxon>
        <taxon>Methylobacteriaceae</taxon>
        <taxon>Methylobacterium</taxon>
    </lineage>
</organism>
<dbReference type="InterPro" id="IPR036388">
    <property type="entry name" value="WH-like_DNA-bd_sf"/>
</dbReference>
<evidence type="ECO:0000256" key="1">
    <source>
        <dbReference type="ARBA" id="ARBA00009437"/>
    </source>
</evidence>
<dbReference type="OrthoDB" id="9786526at2"/>
<dbReference type="AlphaFoldDB" id="A0A1I4LPW4"/>
<accession>A0A1I4LPW4</accession>
<dbReference type="InterPro" id="IPR058163">
    <property type="entry name" value="LysR-type_TF_proteobact-type"/>
</dbReference>
<dbReference type="InterPro" id="IPR036390">
    <property type="entry name" value="WH_DNA-bd_sf"/>
</dbReference>
<evidence type="ECO:0000256" key="4">
    <source>
        <dbReference type="ARBA" id="ARBA00023163"/>
    </source>
</evidence>
<dbReference type="Pfam" id="PF03466">
    <property type="entry name" value="LysR_substrate"/>
    <property type="match status" value="1"/>
</dbReference>
<reference evidence="7" key="1">
    <citation type="submission" date="2016-10" db="EMBL/GenBank/DDBJ databases">
        <authorList>
            <person name="Varghese N."/>
            <person name="Submissions S."/>
        </authorList>
    </citation>
    <scope>NUCLEOTIDE SEQUENCE [LARGE SCALE GENOMIC DNA]</scope>
    <source>
        <strain evidence="7">BL36</strain>
    </source>
</reference>
<dbReference type="PANTHER" id="PTHR30537">
    <property type="entry name" value="HTH-TYPE TRANSCRIPTIONAL REGULATOR"/>
    <property type="match status" value="1"/>
</dbReference>
<keyword evidence="3" id="KW-0238">DNA-binding</keyword>
<dbReference type="InterPro" id="IPR000847">
    <property type="entry name" value="LysR_HTH_N"/>
</dbReference>
<dbReference type="FunFam" id="1.10.10.10:FF:000001">
    <property type="entry name" value="LysR family transcriptional regulator"/>
    <property type="match status" value="1"/>
</dbReference>
<proteinExistence type="inferred from homology"/>
<keyword evidence="4" id="KW-0804">Transcription</keyword>
<dbReference type="Pfam" id="PF00126">
    <property type="entry name" value="HTH_1"/>
    <property type="match status" value="1"/>
</dbReference>
<dbReference type="Gene3D" id="3.40.190.290">
    <property type="match status" value="1"/>
</dbReference>